<dbReference type="InterPro" id="IPR032710">
    <property type="entry name" value="NTF2-like_dom_sf"/>
</dbReference>
<feature type="region of interest" description="Disordered" evidence="1">
    <location>
        <begin position="466"/>
        <end position="502"/>
    </location>
</feature>
<evidence type="ECO:0000313" key="3">
    <source>
        <dbReference type="Proteomes" id="UP000612055"/>
    </source>
</evidence>
<protein>
    <recommendedName>
        <fullName evidence="4">SnoaL-like domain-containing protein</fullName>
    </recommendedName>
</protein>
<dbReference type="Proteomes" id="UP000612055">
    <property type="component" value="Unassembled WGS sequence"/>
</dbReference>
<feature type="compositionally biased region" description="Low complexity" evidence="1">
    <location>
        <begin position="329"/>
        <end position="342"/>
    </location>
</feature>
<dbReference type="Gene3D" id="3.10.450.50">
    <property type="match status" value="1"/>
</dbReference>
<organism evidence="2 3">
    <name type="scientific">Edaphochlamys debaryana</name>
    <dbReference type="NCBI Taxonomy" id="47281"/>
    <lineage>
        <taxon>Eukaryota</taxon>
        <taxon>Viridiplantae</taxon>
        <taxon>Chlorophyta</taxon>
        <taxon>core chlorophytes</taxon>
        <taxon>Chlorophyceae</taxon>
        <taxon>CS clade</taxon>
        <taxon>Chlamydomonadales</taxon>
        <taxon>Chlamydomonadales incertae sedis</taxon>
        <taxon>Edaphochlamys</taxon>
    </lineage>
</organism>
<dbReference type="OrthoDB" id="201750at2759"/>
<reference evidence="2" key="1">
    <citation type="journal article" date="2020" name="bioRxiv">
        <title>Comparative genomics of Chlamydomonas.</title>
        <authorList>
            <person name="Craig R.J."/>
            <person name="Hasan A.R."/>
            <person name="Ness R.W."/>
            <person name="Keightley P.D."/>
        </authorList>
    </citation>
    <scope>NUCLEOTIDE SEQUENCE</scope>
    <source>
        <strain evidence="2">CCAP 11/70</strain>
    </source>
</reference>
<dbReference type="AlphaFoldDB" id="A0A835XW04"/>
<evidence type="ECO:0008006" key="4">
    <source>
        <dbReference type="Google" id="ProtNLM"/>
    </source>
</evidence>
<feature type="compositionally biased region" description="Pro residues" evidence="1">
    <location>
        <begin position="240"/>
        <end position="252"/>
    </location>
</feature>
<feature type="compositionally biased region" description="Low complexity" evidence="1">
    <location>
        <begin position="216"/>
        <end position="239"/>
    </location>
</feature>
<feature type="compositionally biased region" description="Low complexity" evidence="1">
    <location>
        <begin position="355"/>
        <end position="369"/>
    </location>
</feature>
<name>A0A835XW04_9CHLO</name>
<gene>
    <name evidence="2" type="ORF">HYH03_010460</name>
</gene>
<comment type="caution">
    <text evidence="2">The sequence shown here is derived from an EMBL/GenBank/DDBJ whole genome shotgun (WGS) entry which is preliminary data.</text>
</comment>
<dbReference type="PANTHER" id="PTHR33698:SF3">
    <property type="entry name" value="OS09G0266000 PROTEIN"/>
    <property type="match status" value="1"/>
</dbReference>
<dbReference type="PANTHER" id="PTHR33698">
    <property type="entry name" value="NUCLEAR TRANSPORT FACTOR 2 (NTF2)-LIKE PROTEIN"/>
    <property type="match status" value="1"/>
</dbReference>
<keyword evidence="3" id="KW-1185">Reference proteome</keyword>
<proteinExistence type="predicted"/>
<accession>A0A835XW04</accession>
<feature type="compositionally biased region" description="Low complexity" evidence="1">
    <location>
        <begin position="466"/>
        <end position="482"/>
    </location>
</feature>
<feature type="compositionally biased region" description="Low complexity" evidence="1">
    <location>
        <begin position="489"/>
        <end position="499"/>
    </location>
</feature>
<evidence type="ECO:0000313" key="2">
    <source>
        <dbReference type="EMBL" id="KAG2491253.1"/>
    </source>
</evidence>
<sequence length="711" mass="71097">MGIGAAAVAGRTVNGLIASRPVAQPVATLVPDALATLERYFAALNARDASAMAALLAEEAVYQNLGCAPASRLVGRLAIGCFFLEALASLPEEAVFVLELPPGAEAAGPGPGGAEGGGAAPALHAGVAWHLEVGGIVVPQSRGLTVAWADPRSGLLTRVWDSPEPGSKLPSPGVTAATWAAALLRGPLGPLVLPAARTVTDFLAGLVPELPSPAAPMASARPLAARQRPPAAQAGARNGAPPPPPGPGLAPAPVYAFPPYPATAATARSTFRDSTGLAEARPAAAAISNGVARNGAAAVNGAAVNGAARNGAASASSNGYNGGFPAAASPAPAVASPGVATAEPPAGTSQSPLQPFSEAPSSDSASESGFGSGSGSGSASVTRIVNNTSGEPVAMRELPMPQQWSGPSDSAAAAASSFAFLDEPDMPAAAAAATATFASAASAATIDVDVTAVTVSAAVASAASVSGSVDGGLSSADPDDGAASGGDDSGPDAARASAIGGSGGSNGRGPLFFPASASLTENLTGVWEKDLPTSQVQEYEAMLDVLQLGGLQKVTARLIDGIELVDQLPPQGGPEAGRGGRFEVSFLTVVPFFRVTEKSRFGISSSMMRRDLRSGKQACIATRIPGGVRVDMTWDNPLAGGLSEDYVASTDGMQLAVTSRISIGSRQAVATMMYNRSNRSKSELLAQKRSSYGSMEDVLRSQEQQYGKIKY</sequence>
<dbReference type="EMBL" id="JAEHOE010000055">
    <property type="protein sequence ID" value="KAG2491253.1"/>
    <property type="molecule type" value="Genomic_DNA"/>
</dbReference>
<dbReference type="SUPFAM" id="SSF54427">
    <property type="entry name" value="NTF2-like"/>
    <property type="match status" value="1"/>
</dbReference>
<feature type="region of interest" description="Disordered" evidence="1">
    <location>
        <begin position="329"/>
        <end position="383"/>
    </location>
</feature>
<feature type="region of interest" description="Disordered" evidence="1">
    <location>
        <begin position="216"/>
        <end position="252"/>
    </location>
</feature>
<evidence type="ECO:0000256" key="1">
    <source>
        <dbReference type="SAM" id="MobiDB-lite"/>
    </source>
</evidence>